<evidence type="ECO:0000313" key="3">
    <source>
        <dbReference type="Proteomes" id="UP000005536"/>
    </source>
</evidence>
<keyword evidence="1" id="KW-1133">Transmembrane helix</keyword>
<keyword evidence="1" id="KW-0812">Transmembrane</keyword>
<dbReference type="Proteomes" id="UP000005536">
    <property type="component" value="Unassembled WGS sequence"/>
</dbReference>
<protein>
    <submittedName>
        <fullName evidence="2">Uncharacterized protein</fullName>
    </submittedName>
</protein>
<sequence length="68" mass="7537">MAARAAVVLPASSGYTRACRKCQDSIMQNFLFIFTAVTVAAFIAAGIYFLIGAIKEGREERERNRINH</sequence>
<dbReference type="AlphaFoldDB" id="D4DTU9"/>
<dbReference type="EMBL" id="ADBF01000253">
    <property type="protein sequence ID" value="EFE48532.1"/>
    <property type="molecule type" value="Genomic_DNA"/>
</dbReference>
<evidence type="ECO:0000256" key="1">
    <source>
        <dbReference type="SAM" id="Phobius"/>
    </source>
</evidence>
<comment type="caution">
    <text evidence="2">The sequence shown here is derived from an EMBL/GenBank/DDBJ whole genome shotgun (WGS) entry which is preliminary data.</text>
</comment>
<organism evidence="2 3">
    <name type="scientific">Neisseria elongata subsp. glycolytica ATCC 29315</name>
    <dbReference type="NCBI Taxonomy" id="546263"/>
    <lineage>
        <taxon>Bacteria</taxon>
        <taxon>Pseudomonadati</taxon>
        <taxon>Pseudomonadota</taxon>
        <taxon>Betaproteobacteria</taxon>
        <taxon>Neisseriales</taxon>
        <taxon>Neisseriaceae</taxon>
        <taxon>Neisseria</taxon>
    </lineage>
</organism>
<feature type="transmembrane region" description="Helical" evidence="1">
    <location>
        <begin position="28"/>
        <end position="51"/>
    </location>
</feature>
<accession>D4DTU9</accession>
<gene>
    <name evidence="2" type="ORF">NEIELOOT_02505</name>
</gene>
<keyword evidence="1" id="KW-0472">Membrane</keyword>
<reference evidence="2 3" key="1">
    <citation type="submission" date="2010-02" db="EMBL/GenBank/DDBJ databases">
        <authorList>
            <person name="Weinstock G."/>
            <person name="Sodergren E."/>
            <person name="Clifton S."/>
            <person name="Fulton L."/>
            <person name="Fulton B."/>
            <person name="Courtney L."/>
            <person name="Fronick C."/>
            <person name="Harrison M."/>
            <person name="Strong C."/>
            <person name="Farmer C."/>
            <person name="Delahaunty K."/>
            <person name="Markovic C."/>
            <person name="Hall O."/>
            <person name="Minx P."/>
            <person name="Tomlinson C."/>
            <person name="Mitreva M."/>
            <person name="Nelson J."/>
            <person name="Hou S."/>
            <person name="Wollam A."/>
            <person name="Pepin K.H."/>
            <person name="Johnson M."/>
            <person name="Bhonagiri V."/>
            <person name="Zhang X."/>
            <person name="Suruliraj S."/>
            <person name="Warren W."/>
            <person name="Chinwalla A."/>
            <person name="Mardis E.R."/>
            <person name="Wilson R.K."/>
        </authorList>
    </citation>
    <scope>NUCLEOTIDE SEQUENCE [LARGE SCALE GENOMIC DNA]</scope>
    <source>
        <strain evidence="2 3">ATCC 29315</strain>
    </source>
</reference>
<proteinExistence type="predicted"/>
<name>D4DTU9_NEIEG</name>
<evidence type="ECO:0000313" key="2">
    <source>
        <dbReference type="EMBL" id="EFE48532.1"/>
    </source>
</evidence>